<dbReference type="OrthoDB" id="104748at2"/>
<evidence type="ECO:0000256" key="2">
    <source>
        <dbReference type="ARBA" id="ARBA00022692"/>
    </source>
</evidence>
<protein>
    <recommendedName>
        <fullName evidence="6">O-antigen ligase-related domain-containing protein</fullName>
    </recommendedName>
</protein>
<feature type="domain" description="O-antigen ligase-related" evidence="6">
    <location>
        <begin position="207"/>
        <end position="340"/>
    </location>
</feature>
<dbReference type="EMBL" id="PZJJ01000034">
    <property type="protein sequence ID" value="PTL37772.1"/>
    <property type="molecule type" value="Genomic_DNA"/>
</dbReference>
<keyword evidence="4 5" id="KW-0472">Membrane</keyword>
<dbReference type="GO" id="GO:0016020">
    <property type="term" value="C:membrane"/>
    <property type="evidence" value="ECO:0007669"/>
    <property type="project" value="UniProtKB-SubCell"/>
</dbReference>
<organism evidence="7 8">
    <name type="scientific">Alkalicoccus saliphilus</name>
    <dbReference type="NCBI Taxonomy" id="200989"/>
    <lineage>
        <taxon>Bacteria</taxon>
        <taxon>Bacillati</taxon>
        <taxon>Bacillota</taxon>
        <taxon>Bacilli</taxon>
        <taxon>Bacillales</taxon>
        <taxon>Bacillaceae</taxon>
        <taxon>Alkalicoccus</taxon>
    </lineage>
</organism>
<comment type="caution">
    <text evidence="7">The sequence shown here is derived from an EMBL/GenBank/DDBJ whole genome shotgun (WGS) entry which is preliminary data.</text>
</comment>
<comment type="subcellular location">
    <subcellularLocation>
        <location evidence="1">Membrane</location>
        <topology evidence="1">Multi-pass membrane protein</topology>
    </subcellularLocation>
</comment>
<gene>
    <name evidence="7" type="ORF">C6Y45_14785</name>
</gene>
<proteinExistence type="predicted"/>
<keyword evidence="2 5" id="KW-0812">Transmembrane</keyword>
<dbReference type="InterPro" id="IPR051533">
    <property type="entry name" value="WaaL-like"/>
</dbReference>
<feature type="transmembrane region" description="Helical" evidence="5">
    <location>
        <begin position="147"/>
        <end position="168"/>
    </location>
</feature>
<feature type="transmembrane region" description="Helical" evidence="5">
    <location>
        <begin position="46"/>
        <end position="67"/>
    </location>
</feature>
<dbReference type="AlphaFoldDB" id="A0A2T4U2Y9"/>
<feature type="transmembrane region" description="Helical" evidence="5">
    <location>
        <begin position="116"/>
        <end position="135"/>
    </location>
</feature>
<evidence type="ECO:0000313" key="8">
    <source>
        <dbReference type="Proteomes" id="UP000240509"/>
    </source>
</evidence>
<evidence type="ECO:0000256" key="3">
    <source>
        <dbReference type="ARBA" id="ARBA00022989"/>
    </source>
</evidence>
<dbReference type="Proteomes" id="UP000240509">
    <property type="component" value="Unassembled WGS sequence"/>
</dbReference>
<feature type="transmembrane region" description="Helical" evidence="5">
    <location>
        <begin position="289"/>
        <end position="311"/>
    </location>
</feature>
<evidence type="ECO:0000256" key="5">
    <source>
        <dbReference type="SAM" id="Phobius"/>
    </source>
</evidence>
<sequence length="400" mass="44359">MSFVFLVIVTVLFIWSPVIVLIAISLNGMNIFGEILQIVGIGEGGYFLIWVAALYMAIAAFIAGVFLKKSLINKAKFQKGIIAMLPWLLFTAYMWGRLLWGGTELSFGEYGVFKTFLFTAYSFSTIVILLIYYAFKGSREVIGQIEIPLFIFGLIQALMIIYEGMQIAAVRVTVMDTNPLGLARNMGLGMIAAVGIINIKWLRILCIAVFITGIIMTGSRGPLVAAAIVLFVYFFSGQLKSRQWRFLMPISVVLLIPLLYFLFDYFLAEFFARGSTSFAEHGNVTGRMYLYETALNAFGANPIFGIGVGQYAEVALHDYPHNLILELLAEMGIVGLLLFIIALQPLTTLSFKNHYSMYVLFALISLMFSTDLANAQILVVPSVLALIMMDKLGNEKGDTS</sequence>
<evidence type="ECO:0000259" key="6">
    <source>
        <dbReference type="Pfam" id="PF04932"/>
    </source>
</evidence>
<feature type="transmembrane region" description="Helical" evidence="5">
    <location>
        <begin position="355"/>
        <end position="388"/>
    </location>
</feature>
<dbReference type="PANTHER" id="PTHR37422">
    <property type="entry name" value="TEICHURONIC ACID BIOSYNTHESIS PROTEIN TUAE"/>
    <property type="match status" value="1"/>
</dbReference>
<accession>A0A2T4U2Y9</accession>
<dbReference type="RefSeq" id="WP_107586008.1">
    <property type="nucleotide sequence ID" value="NZ_PZJJ01000034.1"/>
</dbReference>
<feature type="transmembrane region" description="Helical" evidence="5">
    <location>
        <begin position="246"/>
        <end position="268"/>
    </location>
</feature>
<keyword evidence="3 5" id="KW-1133">Transmembrane helix</keyword>
<feature type="transmembrane region" description="Helical" evidence="5">
    <location>
        <begin position="79"/>
        <end position="96"/>
    </location>
</feature>
<dbReference type="Pfam" id="PF04932">
    <property type="entry name" value="Wzy_C"/>
    <property type="match status" value="1"/>
</dbReference>
<name>A0A2T4U2Y9_9BACI</name>
<dbReference type="InterPro" id="IPR007016">
    <property type="entry name" value="O-antigen_ligase-rel_domated"/>
</dbReference>
<feature type="transmembrane region" description="Helical" evidence="5">
    <location>
        <begin position="188"/>
        <end position="211"/>
    </location>
</feature>
<evidence type="ECO:0000313" key="7">
    <source>
        <dbReference type="EMBL" id="PTL37772.1"/>
    </source>
</evidence>
<dbReference type="PANTHER" id="PTHR37422:SF17">
    <property type="entry name" value="O-ANTIGEN LIGASE"/>
    <property type="match status" value="1"/>
</dbReference>
<evidence type="ECO:0000256" key="4">
    <source>
        <dbReference type="ARBA" id="ARBA00023136"/>
    </source>
</evidence>
<feature type="transmembrane region" description="Helical" evidence="5">
    <location>
        <begin position="5"/>
        <end position="26"/>
    </location>
</feature>
<reference evidence="7 8" key="1">
    <citation type="submission" date="2018-03" db="EMBL/GenBank/DDBJ databases">
        <title>Alkalicoccus saliphilus sp. nov., isolated from a mineral pool.</title>
        <authorList>
            <person name="Zhao B."/>
        </authorList>
    </citation>
    <scope>NUCLEOTIDE SEQUENCE [LARGE SCALE GENOMIC DNA]</scope>
    <source>
        <strain evidence="7 8">6AG</strain>
    </source>
</reference>
<feature type="transmembrane region" description="Helical" evidence="5">
    <location>
        <begin position="323"/>
        <end position="343"/>
    </location>
</feature>
<evidence type="ECO:0000256" key="1">
    <source>
        <dbReference type="ARBA" id="ARBA00004141"/>
    </source>
</evidence>
<keyword evidence="8" id="KW-1185">Reference proteome</keyword>